<keyword evidence="3" id="KW-1185">Reference proteome</keyword>
<organism evidence="3 4">
    <name type="scientific">Cephus cinctus</name>
    <name type="common">Wheat stem sawfly</name>
    <dbReference type="NCBI Taxonomy" id="211228"/>
    <lineage>
        <taxon>Eukaryota</taxon>
        <taxon>Metazoa</taxon>
        <taxon>Ecdysozoa</taxon>
        <taxon>Arthropoda</taxon>
        <taxon>Hexapoda</taxon>
        <taxon>Insecta</taxon>
        <taxon>Pterygota</taxon>
        <taxon>Neoptera</taxon>
        <taxon>Endopterygota</taxon>
        <taxon>Hymenoptera</taxon>
        <taxon>Cephoidea</taxon>
        <taxon>Cephidae</taxon>
        <taxon>Cephus</taxon>
    </lineage>
</organism>
<feature type="coiled-coil region" evidence="1">
    <location>
        <begin position="158"/>
        <end position="220"/>
    </location>
</feature>
<dbReference type="Proteomes" id="UP000694920">
    <property type="component" value="Unplaced"/>
</dbReference>
<evidence type="ECO:0000256" key="2">
    <source>
        <dbReference type="SAM" id="MobiDB-lite"/>
    </source>
</evidence>
<reference evidence="4" key="1">
    <citation type="submission" date="2025-08" db="UniProtKB">
        <authorList>
            <consortium name="RefSeq"/>
        </authorList>
    </citation>
    <scope>IDENTIFICATION</scope>
</reference>
<protein>
    <submittedName>
        <fullName evidence="4">Uncharacterized protein LOC107269829 isoform X1</fullName>
    </submittedName>
</protein>
<sequence>MPQSSLGISKTSIGIDENYQVDDSRHKLDKKVKKIRQKSSFRSIENQERMAGGADEKEDEVESKTGRTSPESASSTTSHEKSAPAGGDGKVTTSGGPCCFCASFSSGSTGDKKVDDMIDYVVQNLQEAGKALTNLGENFEHDLKLMFVDIMARVQHWVSIVQNRLDAAKSDLEALRKELIARACDLAAKERELAELKAQLSECEANKIACEKSLKEALQQRSVHLNGPQQTSIQTQQQDYTDTNTVTPATQVSVAPPPSLVSFDPTQSSIPPGTTNSHIISYTPGGTTEAPDQVPGESPVSLGTVCQLGKEQAKAKRESELEAELARLRKENERIMKERAEYENAIQRALLRGVSSLNVEALKVLRCPPIPCCTPCGPCQMSSANEYTDPTVPCTPRNIKNNSTSVTHKAANAMPRSGNANGRKNGVHSICTTQTQGYSPMQRPCKSACTSSARSKNVPENNMVFLLHEADVGNICTSNSPTVSRTCDRSSEKNVVCTGGKCGRSMGSSTKDKFSCVSKTCEKRTSSVPARHKSETNTVSCKSSFIMIHKIFKYFIHLLYVL</sequence>
<dbReference type="AlphaFoldDB" id="A0AAJ7RLU4"/>
<gene>
    <name evidence="4" type="primary">LOC107269829</name>
</gene>
<dbReference type="RefSeq" id="XP_024942870.1">
    <property type="nucleotide sequence ID" value="XM_025087102.1"/>
</dbReference>
<name>A0AAJ7RLU4_CEPCN</name>
<dbReference type="KEGG" id="ccin:107269829"/>
<proteinExistence type="predicted"/>
<feature type="compositionally biased region" description="Polar residues" evidence="2">
    <location>
        <begin position="1"/>
        <end position="12"/>
    </location>
</feature>
<feature type="compositionally biased region" description="Polar residues" evidence="2">
    <location>
        <begin position="66"/>
        <end position="77"/>
    </location>
</feature>
<feature type="coiled-coil region" evidence="1">
    <location>
        <begin position="311"/>
        <end position="352"/>
    </location>
</feature>
<evidence type="ECO:0000313" key="4">
    <source>
        <dbReference type="RefSeq" id="XP_024942870.1"/>
    </source>
</evidence>
<feature type="compositionally biased region" description="Basic residues" evidence="2">
    <location>
        <begin position="27"/>
        <end position="39"/>
    </location>
</feature>
<dbReference type="GeneID" id="107269829"/>
<keyword evidence="1" id="KW-0175">Coiled coil</keyword>
<feature type="region of interest" description="Disordered" evidence="2">
    <location>
        <begin position="1"/>
        <end position="90"/>
    </location>
</feature>
<evidence type="ECO:0000313" key="3">
    <source>
        <dbReference type="Proteomes" id="UP000694920"/>
    </source>
</evidence>
<accession>A0AAJ7RLU4</accession>
<evidence type="ECO:0000256" key="1">
    <source>
        <dbReference type="SAM" id="Coils"/>
    </source>
</evidence>